<protein>
    <submittedName>
        <fullName evidence="3">Putative fibronectin/fibrinogen-binding protein</fullName>
    </submittedName>
</protein>
<dbReference type="Proteomes" id="UP000254920">
    <property type="component" value="Unassembled WGS sequence"/>
</dbReference>
<evidence type="ECO:0000313" key="4">
    <source>
        <dbReference type="Proteomes" id="UP000254920"/>
    </source>
</evidence>
<dbReference type="PANTHER" id="PTHR15239:SF6">
    <property type="entry name" value="RIBOSOME QUALITY CONTROL COMPLEX SUBUNIT NEMF"/>
    <property type="match status" value="1"/>
</dbReference>
<sequence length="441" mass="51336">MNVMKYSNLTQIASFLTKFKKITKIKRIQDNIIFIRFDNNFELIFDLSKDISSIYQNPNLIFQKEYKAPFDTILKKRFTGADIVDIFVPKNNRILVFKTIYSGSYKALKSYLVMEFTGRFTNVIITDENDIILEALRHHENDFRSIKVGKKLLPLEPFLIKEKSCEKIENFDDFFKNEFSKIVDNKFSQIKQIKISQISKKIENLLGSLNELENKDDLLAQSEIYSKNATLLLANLSMLNDYDRNINLIDFNGKVVSLNLEESPKNSANSFWNRSKKLKQKAQGIDIERKNLNEKIAFYENLLSLINSAKSVVELEIIYPKAKNVKKVDTMSLDVQNFYIDEFKISVGKNQKGNANLLKNASKNDFWFHLKDIPSAHVIVKTNKKIMSDEVIYFAGQICVNFSTKNPGNYQVDYTKRENVKIIKDSHVNYINYKTIYINKE</sequence>
<dbReference type="GO" id="GO:0000049">
    <property type="term" value="F:tRNA binding"/>
    <property type="evidence" value="ECO:0007669"/>
    <property type="project" value="TreeGrafter"/>
</dbReference>
<dbReference type="Gene3D" id="2.30.310.10">
    <property type="entry name" value="ibrinogen binding protein from staphylococcus aureus domain"/>
    <property type="match status" value="1"/>
</dbReference>
<dbReference type="EMBL" id="UFVD01000001">
    <property type="protein sequence ID" value="SUX10590.1"/>
    <property type="molecule type" value="Genomic_DNA"/>
</dbReference>
<dbReference type="InterPro" id="IPR008532">
    <property type="entry name" value="NFACT_RNA-bd"/>
</dbReference>
<reference evidence="3 4" key="1">
    <citation type="submission" date="2018-06" db="EMBL/GenBank/DDBJ databases">
        <authorList>
            <consortium name="Pathogen Informatics"/>
            <person name="Doyle S."/>
        </authorList>
    </citation>
    <scope>NUCLEOTIDE SEQUENCE [LARGE SCALE GENOMIC DNA]</scope>
    <source>
        <strain evidence="3 4">NCTC12475</strain>
    </source>
</reference>
<organism evidence="3 4">
    <name type="scientific">Campylobacter sputorum subsp. sputorum</name>
    <dbReference type="NCBI Taxonomy" id="32024"/>
    <lineage>
        <taxon>Bacteria</taxon>
        <taxon>Pseudomonadati</taxon>
        <taxon>Campylobacterota</taxon>
        <taxon>Epsilonproteobacteria</taxon>
        <taxon>Campylobacterales</taxon>
        <taxon>Campylobacteraceae</taxon>
        <taxon>Campylobacter</taxon>
    </lineage>
</organism>
<feature type="coiled-coil region" evidence="1">
    <location>
        <begin position="275"/>
        <end position="302"/>
    </location>
</feature>
<dbReference type="InterPro" id="IPR051608">
    <property type="entry name" value="RQC_Subunit_NEMF"/>
</dbReference>
<proteinExistence type="predicted"/>
<feature type="domain" description="NFACT RNA-binding" evidence="2">
    <location>
        <begin position="341"/>
        <end position="421"/>
    </location>
</feature>
<name>A0A381DJ02_9BACT</name>
<dbReference type="GO" id="GO:0043023">
    <property type="term" value="F:ribosomal large subunit binding"/>
    <property type="evidence" value="ECO:0007669"/>
    <property type="project" value="TreeGrafter"/>
</dbReference>
<dbReference type="STRING" id="32024.GCA_000788295_01206"/>
<dbReference type="PANTHER" id="PTHR15239">
    <property type="entry name" value="NUCLEAR EXPORT MEDIATOR FACTOR NEMF"/>
    <property type="match status" value="1"/>
</dbReference>
<evidence type="ECO:0000256" key="1">
    <source>
        <dbReference type="SAM" id="Coils"/>
    </source>
</evidence>
<dbReference type="Pfam" id="PF05833">
    <property type="entry name" value="NFACT_N"/>
    <property type="match status" value="2"/>
</dbReference>
<keyword evidence="4" id="KW-1185">Reference proteome</keyword>
<dbReference type="RefSeq" id="WP_346265093.1">
    <property type="nucleotide sequence ID" value="NZ_UFVD01000001.1"/>
</dbReference>
<evidence type="ECO:0000313" key="3">
    <source>
        <dbReference type="EMBL" id="SUX10590.1"/>
    </source>
</evidence>
<dbReference type="Pfam" id="PF05670">
    <property type="entry name" value="NFACT-R_1"/>
    <property type="match status" value="1"/>
</dbReference>
<evidence type="ECO:0000259" key="2">
    <source>
        <dbReference type="Pfam" id="PF05670"/>
    </source>
</evidence>
<dbReference type="GO" id="GO:1990112">
    <property type="term" value="C:RQC complex"/>
    <property type="evidence" value="ECO:0007669"/>
    <property type="project" value="TreeGrafter"/>
</dbReference>
<accession>A0A381DJ02</accession>
<gene>
    <name evidence="3" type="ORF">NCTC12475_00787</name>
</gene>
<dbReference type="AlphaFoldDB" id="A0A381DJ02"/>
<keyword evidence="1" id="KW-0175">Coiled coil</keyword>
<dbReference type="GO" id="GO:0072344">
    <property type="term" value="P:rescue of stalled ribosome"/>
    <property type="evidence" value="ECO:0007669"/>
    <property type="project" value="TreeGrafter"/>
</dbReference>